<comment type="caution">
    <text evidence="5">The sequence shown here is derived from an EMBL/GenBank/DDBJ whole genome shotgun (WGS) entry which is preliminary data.</text>
</comment>
<dbReference type="GO" id="GO:0005654">
    <property type="term" value="C:nucleoplasm"/>
    <property type="evidence" value="ECO:0007669"/>
    <property type="project" value="TreeGrafter"/>
</dbReference>
<dbReference type="EMBL" id="WJBH02000005">
    <property type="protein sequence ID" value="KAI9559097.1"/>
    <property type="molecule type" value="Genomic_DNA"/>
</dbReference>
<reference evidence="5 6" key="1">
    <citation type="submission" date="2022-05" db="EMBL/GenBank/DDBJ databases">
        <title>A multi-omics perspective on studying reproductive biology in Daphnia sinensis.</title>
        <authorList>
            <person name="Jia J."/>
        </authorList>
    </citation>
    <scope>NUCLEOTIDE SEQUENCE [LARGE SCALE GENOMIC DNA]</scope>
    <source>
        <strain evidence="5 6">WSL</strain>
    </source>
</reference>
<dbReference type="GO" id="GO:0006355">
    <property type="term" value="P:regulation of DNA-templated transcription"/>
    <property type="evidence" value="ECO:0007669"/>
    <property type="project" value="InterPro"/>
</dbReference>
<keyword evidence="6" id="KW-1185">Reference proteome</keyword>
<evidence type="ECO:0000256" key="3">
    <source>
        <dbReference type="SAM" id="MobiDB-lite"/>
    </source>
</evidence>
<dbReference type="InterPro" id="IPR033482">
    <property type="entry name" value="EMSY"/>
</dbReference>
<dbReference type="SUPFAM" id="SSF158639">
    <property type="entry name" value="ENT-like"/>
    <property type="match status" value="1"/>
</dbReference>
<name>A0AAD5PTT5_9CRUS</name>
<evidence type="ECO:0000256" key="1">
    <source>
        <dbReference type="ARBA" id="ARBA00004123"/>
    </source>
</evidence>
<gene>
    <name evidence="5" type="ORF">GHT06_015886</name>
</gene>
<dbReference type="InterPro" id="IPR036142">
    <property type="entry name" value="ENT_dom-like_sf"/>
</dbReference>
<dbReference type="SMART" id="SM01191">
    <property type="entry name" value="ENT"/>
    <property type="match status" value="1"/>
</dbReference>
<dbReference type="PANTHER" id="PTHR16500:SF3">
    <property type="entry name" value="BRCA2-INTERACTING TRANSCRIPTIONAL REPRESSOR EMSY"/>
    <property type="match status" value="1"/>
</dbReference>
<dbReference type="AlphaFoldDB" id="A0AAD5PTT5"/>
<dbReference type="Proteomes" id="UP000820818">
    <property type="component" value="Linkage Group LG5"/>
</dbReference>
<proteinExistence type="predicted"/>
<dbReference type="Pfam" id="PF03735">
    <property type="entry name" value="ENT"/>
    <property type="match status" value="1"/>
</dbReference>
<comment type="subcellular location">
    <subcellularLocation>
        <location evidence="1">Nucleus</location>
    </subcellularLocation>
</comment>
<accession>A0AAD5PTT5</accession>
<feature type="domain" description="ENT" evidence="4">
    <location>
        <begin position="13"/>
        <end position="98"/>
    </location>
</feature>
<dbReference type="PANTHER" id="PTHR16500">
    <property type="entry name" value="BRCA2-INTERACTING TRANSCRIPTIONAL REPRESSOR EMSY"/>
    <property type="match status" value="1"/>
</dbReference>
<organism evidence="5 6">
    <name type="scientific">Daphnia sinensis</name>
    <dbReference type="NCBI Taxonomy" id="1820382"/>
    <lineage>
        <taxon>Eukaryota</taxon>
        <taxon>Metazoa</taxon>
        <taxon>Ecdysozoa</taxon>
        <taxon>Arthropoda</taxon>
        <taxon>Crustacea</taxon>
        <taxon>Branchiopoda</taxon>
        <taxon>Diplostraca</taxon>
        <taxon>Cladocera</taxon>
        <taxon>Anomopoda</taxon>
        <taxon>Daphniidae</taxon>
        <taxon>Daphnia</taxon>
        <taxon>Daphnia similis group</taxon>
    </lineage>
</organism>
<evidence type="ECO:0000313" key="6">
    <source>
        <dbReference type="Proteomes" id="UP000820818"/>
    </source>
</evidence>
<dbReference type="PROSITE" id="PS51138">
    <property type="entry name" value="ENT"/>
    <property type="match status" value="1"/>
</dbReference>
<protein>
    <recommendedName>
        <fullName evidence="4">ENT domain-containing protein</fullName>
    </recommendedName>
</protein>
<evidence type="ECO:0000256" key="2">
    <source>
        <dbReference type="ARBA" id="ARBA00023242"/>
    </source>
</evidence>
<evidence type="ECO:0000313" key="5">
    <source>
        <dbReference type="EMBL" id="KAI9559097.1"/>
    </source>
</evidence>
<evidence type="ECO:0000259" key="4">
    <source>
        <dbReference type="PROSITE" id="PS51138"/>
    </source>
</evidence>
<feature type="region of interest" description="Disordered" evidence="3">
    <location>
        <begin position="250"/>
        <end position="294"/>
    </location>
</feature>
<dbReference type="Gene3D" id="1.10.1240.40">
    <property type="entry name" value="ENT domain"/>
    <property type="match status" value="1"/>
</dbReference>
<sequence>MGPTIFDSTKEECHKVLRRMELETYGAVVSTLRAQGELNKDRRKLLEDLSVLMKISPERHKAEIRRAVNDEKLGCIAERLSGGVDTEWAWALEGRRVVPLMPRLVRPTIFTSLATSVSKAVAQNPRICLNQTPITNTDETPSRYVRDPDDEDTLSPVMVPIASPDSSCHSNNNFECDFMDTPIEKHILISNTTDAEKKPELLSKKSNIPVHSVPVKRPRSPSNQVVNFSAPLPKVRAVSPNCVRPQQKLCTASQPSPQHKVMTATQPSPQHKVMTTPQPSSQHKVISTPQSSPQLIPRGQQITTPIRPQQHLPNPSPLPVNTGKIRVRAPIVQANAQRPSIAVRPPVPQYAQVQLNQARPITNNAGVKQVVQIRASSLNQQQQTIGSSKETSIPRSVQTHTPVTVQTVPSVASSIGKQLPGKANVIVLHKNLPMAKTITTVAREVDRGGSLNKNNFLPKSVSTSTGTKVTFPNNVRIISVPSGANVVSGGSGIAGVNHATQKIVSTTVTGGTTQKNVYVLELSNEAVGKSIILGDIMPTSAASEVNGASVKTAIATVTETKGVHEAKVDREIRNEILSEEVNDNGFKSKAADSATAPLSHNFTFPTRENLDKNGEHAVVCATTRLLEDDGSSHEVANTTNVETSILDPHTGVIYAITDEQAPQLSSEPSSVDICSTAIASADINMESAAYSSDENTGITRLILTDTYDSPSAKS</sequence>
<keyword evidence="2" id="KW-0539">Nucleus</keyword>
<dbReference type="InterPro" id="IPR005491">
    <property type="entry name" value="ENT_dom"/>
</dbReference>